<dbReference type="SMART" id="SM00448">
    <property type="entry name" value="REC"/>
    <property type="match status" value="1"/>
</dbReference>
<evidence type="ECO:0000256" key="6">
    <source>
        <dbReference type="ARBA" id="ARBA00022777"/>
    </source>
</evidence>
<dbReference type="Gene3D" id="2.60.40.10">
    <property type="entry name" value="Immunoglobulins"/>
    <property type="match status" value="1"/>
</dbReference>
<dbReference type="Pfam" id="PF00072">
    <property type="entry name" value="Response_reg"/>
    <property type="match status" value="1"/>
</dbReference>
<dbReference type="FunFam" id="2.60.40.10:FF:000791">
    <property type="entry name" value="Two-component system sensor histidine kinase/response regulator"/>
    <property type="match status" value="1"/>
</dbReference>
<dbReference type="SUPFAM" id="SSF46689">
    <property type="entry name" value="Homeodomain-like"/>
    <property type="match status" value="1"/>
</dbReference>
<dbReference type="InterPro" id="IPR009057">
    <property type="entry name" value="Homeodomain-like_sf"/>
</dbReference>
<keyword evidence="7" id="KW-0067">ATP-binding</keyword>
<comment type="catalytic activity">
    <reaction evidence="1">
        <text>ATP + protein L-histidine = ADP + protein N-phospho-L-histidine.</text>
        <dbReference type="EC" id="2.7.13.3"/>
    </reaction>
</comment>
<dbReference type="Gene3D" id="3.30.565.10">
    <property type="entry name" value="Histidine kinase-like ATPase, C-terminal domain"/>
    <property type="match status" value="1"/>
</dbReference>
<feature type="signal peptide" evidence="12">
    <location>
        <begin position="1"/>
        <end position="24"/>
    </location>
</feature>
<evidence type="ECO:0000259" key="15">
    <source>
        <dbReference type="PROSITE" id="PS50110"/>
    </source>
</evidence>
<keyword evidence="3 11" id="KW-0597">Phosphoprotein</keyword>
<dbReference type="InterPro" id="IPR036890">
    <property type="entry name" value="HATPase_C_sf"/>
</dbReference>
<feature type="domain" description="Histidine kinase" evidence="14">
    <location>
        <begin position="829"/>
        <end position="1044"/>
    </location>
</feature>
<evidence type="ECO:0000256" key="2">
    <source>
        <dbReference type="ARBA" id="ARBA00012438"/>
    </source>
</evidence>
<dbReference type="InterPro" id="IPR011110">
    <property type="entry name" value="Reg_prop"/>
</dbReference>
<dbReference type="PRINTS" id="PR00344">
    <property type="entry name" value="BCTRLSENSOR"/>
</dbReference>
<dbReference type="InterPro" id="IPR015943">
    <property type="entry name" value="WD40/YVTN_repeat-like_dom_sf"/>
</dbReference>
<accession>A0A1H7Y599</accession>
<evidence type="ECO:0000259" key="14">
    <source>
        <dbReference type="PROSITE" id="PS50109"/>
    </source>
</evidence>
<dbReference type="OrthoDB" id="9809670at2"/>
<evidence type="ECO:0000256" key="12">
    <source>
        <dbReference type="SAM" id="SignalP"/>
    </source>
</evidence>
<dbReference type="PROSITE" id="PS50109">
    <property type="entry name" value="HIS_KIN"/>
    <property type="match status" value="1"/>
</dbReference>
<dbReference type="GO" id="GO:0003700">
    <property type="term" value="F:DNA-binding transcription factor activity"/>
    <property type="evidence" value="ECO:0007669"/>
    <property type="project" value="InterPro"/>
</dbReference>
<dbReference type="CDD" id="cd00082">
    <property type="entry name" value="HisKA"/>
    <property type="match status" value="1"/>
</dbReference>
<feature type="domain" description="HTH araC/xylS-type" evidence="13">
    <location>
        <begin position="1240"/>
        <end position="1339"/>
    </location>
</feature>
<dbReference type="GO" id="GO:0043565">
    <property type="term" value="F:sequence-specific DNA binding"/>
    <property type="evidence" value="ECO:0007669"/>
    <property type="project" value="InterPro"/>
</dbReference>
<dbReference type="SMART" id="SM00388">
    <property type="entry name" value="HisKA"/>
    <property type="match status" value="1"/>
</dbReference>
<dbReference type="EMBL" id="FOBB01000004">
    <property type="protein sequence ID" value="SEM41396.1"/>
    <property type="molecule type" value="Genomic_DNA"/>
</dbReference>
<dbReference type="Gene3D" id="1.10.287.130">
    <property type="match status" value="1"/>
</dbReference>
<keyword evidence="10" id="KW-0804">Transcription</keyword>
<dbReference type="InterPro" id="IPR013783">
    <property type="entry name" value="Ig-like_fold"/>
</dbReference>
<name>A0A1H7Y599_9BACT</name>
<feature type="domain" description="Response regulatory" evidence="15">
    <location>
        <begin position="1093"/>
        <end position="1208"/>
    </location>
</feature>
<keyword evidence="4" id="KW-0808">Transferase</keyword>
<keyword evidence="9" id="KW-0805">Transcription regulation</keyword>
<keyword evidence="6" id="KW-0418">Kinase</keyword>
<dbReference type="SUPFAM" id="SSF55874">
    <property type="entry name" value="ATPase domain of HSP90 chaperone/DNA topoisomerase II/histidine kinase"/>
    <property type="match status" value="1"/>
</dbReference>
<evidence type="ECO:0000259" key="13">
    <source>
        <dbReference type="PROSITE" id="PS01124"/>
    </source>
</evidence>
<evidence type="ECO:0000256" key="7">
    <source>
        <dbReference type="ARBA" id="ARBA00022840"/>
    </source>
</evidence>
<dbReference type="InterPro" id="IPR036097">
    <property type="entry name" value="HisK_dim/P_sf"/>
</dbReference>
<gene>
    <name evidence="16" type="ORF">SAMN04488505_104327</name>
</gene>
<evidence type="ECO:0000256" key="5">
    <source>
        <dbReference type="ARBA" id="ARBA00022741"/>
    </source>
</evidence>
<keyword evidence="12" id="KW-0732">Signal</keyword>
<dbReference type="SUPFAM" id="SSF52172">
    <property type="entry name" value="CheY-like"/>
    <property type="match status" value="1"/>
</dbReference>
<dbReference type="InterPro" id="IPR011123">
    <property type="entry name" value="Y_Y_Y"/>
</dbReference>
<evidence type="ECO:0000256" key="3">
    <source>
        <dbReference type="ARBA" id="ARBA00022553"/>
    </source>
</evidence>
<evidence type="ECO:0000256" key="4">
    <source>
        <dbReference type="ARBA" id="ARBA00022679"/>
    </source>
</evidence>
<dbReference type="SMART" id="SM00342">
    <property type="entry name" value="HTH_ARAC"/>
    <property type="match status" value="1"/>
</dbReference>
<dbReference type="PANTHER" id="PTHR43547">
    <property type="entry name" value="TWO-COMPONENT HISTIDINE KINASE"/>
    <property type="match status" value="1"/>
</dbReference>
<evidence type="ECO:0000256" key="11">
    <source>
        <dbReference type="PROSITE-ProRule" id="PRU00169"/>
    </source>
</evidence>
<dbReference type="InterPro" id="IPR011006">
    <property type="entry name" value="CheY-like_superfamily"/>
</dbReference>
<feature type="chain" id="PRO_5011674598" description="histidine kinase" evidence="12">
    <location>
        <begin position="25"/>
        <end position="1355"/>
    </location>
</feature>
<dbReference type="Pfam" id="PF07494">
    <property type="entry name" value="Reg_prop"/>
    <property type="match status" value="4"/>
</dbReference>
<dbReference type="Pfam" id="PF07495">
    <property type="entry name" value="Y_Y_Y"/>
    <property type="match status" value="1"/>
</dbReference>
<dbReference type="Gene3D" id="3.40.50.2300">
    <property type="match status" value="1"/>
</dbReference>
<proteinExistence type="predicted"/>
<evidence type="ECO:0000313" key="16">
    <source>
        <dbReference type="EMBL" id="SEM41396.1"/>
    </source>
</evidence>
<dbReference type="InterPro" id="IPR005467">
    <property type="entry name" value="His_kinase_dom"/>
</dbReference>
<dbReference type="Pfam" id="PF00512">
    <property type="entry name" value="HisKA"/>
    <property type="match status" value="1"/>
</dbReference>
<keyword evidence="17" id="KW-1185">Reference proteome</keyword>
<dbReference type="InterPro" id="IPR018060">
    <property type="entry name" value="HTH_AraC"/>
</dbReference>
<dbReference type="Pfam" id="PF12833">
    <property type="entry name" value="HTH_18"/>
    <property type="match status" value="1"/>
</dbReference>
<dbReference type="GO" id="GO:0000155">
    <property type="term" value="F:phosphorelay sensor kinase activity"/>
    <property type="evidence" value="ECO:0007669"/>
    <property type="project" value="InterPro"/>
</dbReference>
<dbReference type="Gene3D" id="2.130.10.10">
    <property type="entry name" value="YVTN repeat-like/Quinoprotein amine dehydrogenase"/>
    <property type="match status" value="3"/>
</dbReference>
<keyword evidence="8" id="KW-0902">Two-component regulatory system</keyword>
<dbReference type="InterPro" id="IPR003594">
    <property type="entry name" value="HATPase_dom"/>
</dbReference>
<evidence type="ECO:0000313" key="17">
    <source>
        <dbReference type="Proteomes" id="UP000198984"/>
    </source>
</evidence>
<evidence type="ECO:0000256" key="10">
    <source>
        <dbReference type="ARBA" id="ARBA00023163"/>
    </source>
</evidence>
<keyword evidence="5" id="KW-0547">Nucleotide-binding</keyword>
<dbReference type="InterPro" id="IPR001789">
    <property type="entry name" value="Sig_transdc_resp-reg_receiver"/>
</dbReference>
<dbReference type="InterPro" id="IPR003661">
    <property type="entry name" value="HisK_dim/P_dom"/>
</dbReference>
<protein>
    <recommendedName>
        <fullName evidence="2">histidine kinase</fullName>
        <ecNumber evidence="2">2.7.13.3</ecNumber>
    </recommendedName>
</protein>
<dbReference type="InterPro" id="IPR004358">
    <property type="entry name" value="Sig_transdc_His_kin-like_C"/>
</dbReference>
<dbReference type="EC" id="2.7.13.3" evidence="2"/>
<organism evidence="16 17">
    <name type="scientific">Chitinophaga rupis</name>
    <dbReference type="NCBI Taxonomy" id="573321"/>
    <lineage>
        <taxon>Bacteria</taxon>
        <taxon>Pseudomonadati</taxon>
        <taxon>Bacteroidota</taxon>
        <taxon>Chitinophagia</taxon>
        <taxon>Chitinophagales</taxon>
        <taxon>Chitinophagaceae</taxon>
        <taxon>Chitinophaga</taxon>
    </lineage>
</organism>
<dbReference type="PROSITE" id="PS50110">
    <property type="entry name" value="RESPONSE_REGULATORY"/>
    <property type="match status" value="1"/>
</dbReference>
<dbReference type="FunFam" id="3.30.565.10:FF:000037">
    <property type="entry name" value="Hybrid sensor histidine kinase/response regulator"/>
    <property type="match status" value="1"/>
</dbReference>
<dbReference type="Gene3D" id="1.10.10.60">
    <property type="entry name" value="Homeodomain-like"/>
    <property type="match status" value="1"/>
</dbReference>
<dbReference type="SUPFAM" id="SSF47384">
    <property type="entry name" value="Homodimeric domain of signal transducing histidine kinase"/>
    <property type="match status" value="1"/>
</dbReference>
<dbReference type="SUPFAM" id="SSF63829">
    <property type="entry name" value="Calcium-dependent phosphotriesterase"/>
    <property type="match status" value="3"/>
</dbReference>
<dbReference type="STRING" id="573321.SAMN04488505_104327"/>
<sequence>MRRYLKPAILWALCAFSIQPNTFAQSIPPLTYLGIEQGLSNNAVTSIYQDYNGFMWFGTYDGLNRYDGYSFTIYRNEFNDTNSVADNRITCITEGHDNRLWVGTRSGISIYNNGTARFSGLSYLPYKSSVARKVLVSVNALKPGPKGSMFIGTDGEGLLIYNPAGAAKQAPLRNGNTVSTHYEVMSIELDAAQHAWLFVRNVGLCRYDDNSGAVSVINNSIRNGIALQADNRGCLWLGTDDGLYKYTIASNTFNNVLLTHSKRVVRLAIDKQDQLWIASDGEGVFTMPLATGKVTRLVSPKNKELLTSTAVYAIYEDHEGRKWIGTLRGGINILDPGKTGFAAITHDPLNANSLINDFTLSLCEDEDHNIWIGTDGGGLSVWNRKQDHFTNFQQLTGSHSLCSDFVTSIISDFQHTIWITTWGGGIYRYNKTARSFEHYACFNPLSGREDKNTWLLYEDAQKTLWAGVCTNGLLYRLNRSTNRFEVFDSTLTNILSMAEDSSGNFWAGNYTSLIKVDRVTKKHRVYDIGYAVRVFHEDRDGNCWVGTEGGGLLLFNRETGAYTRFTKADGLSNNSILNILEDKRGNLWISTFYGISKFNPREKSFKNFSQSDGLLCNQFNYNAALALPSGEFIFGGIKGLNIFYPDSLQYVSNMPKVMLTGLKIANTPVEQAGGYVTQSTQDHVQALSIPYNKAMIAFDFVALEYSAPDKIDYAYYMEGWDKDWNYVGKSRTANYTRLTEGSYTFRLKSTNAEGIWNTHEYILKITVLPPWYRTWWAYLLYLSAIAGLAYIYLRYKAQKTKLAFDIRVARLETEKEKELNERKLAFFTNVSHEFRTPLTLIINPVKEMLNNGDKPAGNGLEVVYRNARRLLSLVDQLLLFRKADSEGDKLKITCINLHDLCKEVYLCFIQQAGAKHIHYTFSCDNQQLEVYADREKIEIVLFNLLSNALKFTPGSGTVSFMVSEEENDIIINITDTGCGISESARQRMFERFYQVKEKNVPGKTGFGIGLYLSRHFIESHKGHLSFTSTAGQGASFTVRLKKGTSHFAGQYIFEELPESAALLEELMGNISTEIPLAEKEQSLMGDIISGKRSILVVDDNPEIRDYLRQLFREKFLFHEADNGTDGLELAREHCPDIIISDVVMKGMNGVELCNAIKQDPSLNHIPVVLLTANPSQETKLRGIECGADDYIVKPFEKELLLARIHNILQNRNVLQRYFFDKITLKKNNARVSAEYKDFLERCISIVEDNLDNDGFNIKILATEIGMSHSGLYKKVKSVSGQSVNAFIRFIRLRRAAVLLLSTDCNVSEAAFEVGINDMKYFREQFYKLFEMNPSEYIKKYRNTFNKDFNVVNWKE</sequence>
<feature type="modified residue" description="4-aspartylphosphate" evidence="11">
    <location>
        <position position="1141"/>
    </location>
</feature>
<dbReference type="Proteomes" id="UP000198984">
    <property type="component" value="Unassembled WGS sequence"/>
</dbReference>
<evidence type="ECO:0000256" key="8">
    <source>
        <dbReference type="ARBA" id="ARBA00023012"/>
    </source>
</evidence>
<dbReference type="PROSITE" id="PS01124">
    <property type="entry name" value="HTH_ARAC_FAMILY_2"/>
    <property type="match status" value="1"/>
</dbReference>
<dbReference type="RefSeq" id="WP_089915188.1">
    <property type="nucleotide sequence ID" value="NZ_FOBB01000004.1"/>
</dbReference>
<dbReference type="PANTHER" id="PTHR43547:SF2">
    <property type="entry name" value="HYBRID SIGNAL TRANSDUCTION HISTIDINE KINASE C"/>
    <property type="match status" value="1"/>
</dbReference>
<evidence type="ECO:0000256" key="9">
    <source>
        <dbReference type="ARBA" id="ARBA00023015"/>
    </source>
</evidence>
<dbReference type="Pfam" id="PF02518">
    <property type="entry name" value="HATPase_c"/>
    <property type="match status" value="1"/>
</dbReference>
<evidence type="ECO:0000256" key="1">
    <source>
        <dbReference type="ARBA" id="ARBA00000085"/>
    </source>
</evidence>
<reference evidence="16 17" key="1">
    <citation type="submission" date="2016-10" db="EMBL/GenBank/DDBJ databases">
        <authorList>
            <person name="de Groot N.N."/>
        </authorList>
    </citation>
    <scope>NUCLEOTIDE SEQUENCE [LARGE SCALE GENOMIC DNA]</scope>
    <source>
        <strain evidence="16 17">DSM 21039</strain>
    </source>
</reference>
<dbReference type="GO" id="GO:0005524">
    <property type="term" value="F:ATP binding"/>
    <property type="evidence" value="ECO:0007669"/>
    <property type="project" value="UniProtKB-KW"/>
</dbReference>
<dbReference type="SMART" id="SM00387">
    <property type="entry name" value="HATPase_c"/>
    <property type="match status" value="1"/>
</dbReference>